<dbReference type="InterPro" id="IPR050109">
    <property type="entry name" value="HTH-type_TetR-like_transc_reg"/>
</dbReference>
<feature type="domain" description="HTH tetR-type" evidence="4">
    <location>
        <begin position="30"/>
        <end position="89"/>
    </location>
</feature>
<feature type="region of interest" description="Disordered" evidence="3">
    <location>
        <begin position="1"/>
        <end position="23"/>
    </location>
</feature>
<name>A0ABZ2NXS2_9BRAD</name>
<evidence type="ECO:0000256" key="3">
    <source>
        <dbReference type="SAM" id="MobiDB-lite"/>
    </source>
</evidence>
<evidence type="ECO:0000313" key="6">
    <source>
        <dbReference type="Proteomes" id="UP001432046"/>
    </source>
</evidence>
<dbReference type="PANTHER" id="PTHR30055">
    <property type="entry name" value="HTH-TYPE TRANSCRIPTIONAL REGULATOR RUTR"/>
    <property type="match status" value="1"/>
</dbReference>
<reference evidence="5" key="1">
    <citation type="journal article" date="2021" name="Int. J. Syst. Evol. Microbiol.">
        <title>Bradyrhizobium septentrionale sp. nov. (sv. septentrionale) and Bradyrhizobium quebecense sp. nov. (sv. septentrionale) associated with legumes native to Canada possess rearranged symbiosis genes and numerous insertion sequences.</title>
        <authorList>
            <person name="Bromfield E.S.P."/>
            <person name="Cloutier S."/>
        </authorList>
    </citation>
    <scope>NUCLEOTIDE SEQUENCE</scope>
    <source>
        <strain evidence="5">5S5</strain>
    </source>
</reference>
<evidence type="ECO:0000256" key="1">
    <source>
        <dbReference type="ARBA" id="ARBA00023125"/>
    </source>
</evidence>
<keyword evidence="6" id="KW-1185">Reference proteome</keyword>
<accession>A0ABZ2NXS2</accession>
<dbReference type="PROSITE" id="PS50977">
    <property type="entry name" value="HTH_TETR_2"/>
    <property type="match status" value="1"/>
</dbReference>
<dbReference type="EMBL" id="CP147711">
    <property type="protein sequence ID" value="WXC79628.1"/>
    <property type="molecule type" value="Genomic_DNA"/>
</dbReference>
<gene>
    <name evidence="5" type="ORF">WDK88_41860</name>
</gene>
<evidence type="ECO:0000259" key="4">
    <source>
        <dbReference type="PROSITE" id="PS50977"/>
    </source>
</evidence>
<organism evidence="5 6">
    <name type="scientific">Bradyrhizobium septentrionale</name>
    <dbReference type="NCBI Taxonomy" id="1404411"/>
    <lineage>
        <taxon>Bacteria</taxon>
        <taxon>Pseudomonadati</taxon>
        <taxon>Pseudomonadota</taxon>
        <taxon>Alphaproteobacteria</taxon>
        <taxon>Hyphomicrobiales</taxon>
        <taxon>Nitrobacteraceae</taxon>
        <taxon>Bradyrhizobium</taxon>
    </lineage>
</organism>
<dbReference type="InterPro" id="IPR009057">
    <property type="entry name" value="Homeodomain-like_sf"/>
</dbReference>
<dbReference type="Gene3D" id="1.10.357.10">
    <property type="entry name" value="Tetracycline Repressor, domain 2"/>
    <property type="match status" value="1"/>
</dbReference>
<sequence length="232" mass="27305">MSPARNDLLGDRKKKSMKAEAPVRRRLAPEERSQMILDHAIAFFAERGFDGQLKDLAEIAGVSQALIFAYYGSKQVLIERVYEKVYIGRWKDSWHEMLVDRTKPLDERLREYYADYLKAIDEPIWIRIVLHSGLSGNELTRRYVSGRVEKILRTIVSEVYDTFKFSKKDFPEADLYEIVWDLQASFLYGLVRKHIWNLPVMQDSERLIEQRVRHFMSGLNARGVARRHNKAR</sequence>
<dbReference type="RefSeq" id="WP_338822847.1">
    <property type="nucleotide sequence ID" value="NZ_CP147708.1"/>
</dbReference>
<keyword evidence="1 2" id="KW-0238">DNA-binding</keyword>
<reference evidence="5" key="2">
    <citation type="submission" date="2024-03" db="EMBL/GenBank/DDBJ databases">
        <authorList>
            <person name="Bromfield E.S.P."/>
            <person name="Cloutier S."/>
        </authorList>
    </citation>
    <scope>NUCLEOTIDE SEQUENCE</scope>
    <source>
        <strain evidence="5">5S5</strain>
    </source>
</reference>
<evidence type="ECO:0000256" key="2">
    <source>
        <dbReference type="PROSITE-ProRule" id="PRU00335"/>
    </source>
</evidence>
<dbReference type="Pfam" id="PF00440">
    <property type="entry name" value="TetR_N"/>
    <property type="match status" value="1"/>
</dbReference>
<dbReference type="InterPro" id="IPR001647">
    <property type="entry name" value="HTH_TetR"/>
</dbReference>
<feature type="DNA-binding region" description="H-T-H motif" evidence="2">
    <location>
        <begin position="52"/>
        <end position="71"/>
    </location>
</feature>
<dbReference type="PRINTS" id="PR00455">
    <property type="entry name" value="HTHTETR"/>
</dbReference>
<dbReference type="SUPFAM" id="SSF46689">
    <property type="entry name" value="Homeodomain-like"/>
    <property type="match status" value="1"/>
</dbReference>
<protein>
    <submittedName>
        <fullName evidence="5">TetR/AcrR family transcriptional regulator</fullName>
    </submittedName>
</protein>
<dbReference type="PANTHER" id="PTHR30055:SF181">
    <property type="entry name" value="BLR6905 PROTEIN"/>
    <property type="match status" value="1"/>
</dbReference>
<proteinExistence type="predicted"/>
<dbReference type="Proteomes" id="UP001432046">
    <property type="component" value="Chromosome"/>
</dbReference>
<evidence type="ECO:0000313" key="5">
    <source>
        <dbReference type="EMBL" id="WXC79628.1"/>
    </source>
</evidence>